<evidence type="ECO:0000313" key="3">
    <source>
        <dbReference type="EMBL" id="QHS89066.1"/>
    </source>
</evidence>
<reference evidence="3" key="1">
    <citation type="journal article" date="2020" name="Nature">
        <title>Giant virus diversity and host interactions through global metagenomics.</title>
        <authorList>
            <person name="Schulz F."/>
            <person name="Roux S."/>
            <person name="Paez-Espino D."/>
            <person name="Jungbluth S."/>
            <person name="Walsh D.A."/>
            <person name="Denef V.J."/>
            <person name="McMahon K.D."/>
            <person name="Konstantinidis K.T."/>
            <person name="Eloe-Fadrosh E.A."/>
            <person name="Kyrpides N.C."/>
            <person name="Woyke T."/>
        </authorList>
    </citation>
    <scope>NUCLEOTIDE SEQUENCE</scope>
    <source>
        <strain evidence="3">GVMAG-M-3300010158-59</strain>
    </source>
</reference>
<dbReference type="EMBL" id="MN739104">
    <property type="protein sequence ID" value="QHS89066.1"/>
    <property type="molecule type" value="Genomic_DNA"/>
</dbReference>
<protein>
    <recommendedName>
        <fullName evidence="2">DUF5672 domain-containing protein</fullName>
    </recommendedName>
</protein>
<dbReference type="Pfam" id="PF18922">
    <property type="entry name" value="DUF5672"/>
    <property type="match status" value="1"/>
</dbReference>
<feature type="region of interest" description="Disordered" evidence="1">
    <location>
        <begin position="126"/>
        <end position="190"/>
    </location>
</feature>
<sequence length="726" mass="88061">MSKNNSEILMFDWECYYNAHKEKIIEDLEIDIKNRDIAWYHWTRYGKKINLKYYELKEPETIFHINPHDTNPEYMLFNIEEYLSSNPDLQVDIKTKEEGWNHWIKYGKNEGRTFCSLENKNNVVIESNLEDEYEEEEYEQEEYEEEEYEEEEYEEEEKKPEKKPEPEPEYESEPEYEEKKIESSHNKKNSKKDYQNFNWQTYVNNYADLSHFTKKMEAWKHWIKNGKYEGRTFLKLETIRDAEVPLDVSNDHEYIHFDWEKYIQKYNDLRKITTKAGAWHHWINNGKMESRTYFSIEKIQKTKEEYSNIIPMHHYLQYENSFYQEYNHFDWQTYISNYDDIGEITNKEDAFQHWFFQGKAEGRTFVDILEISKKNDKIMKIEILNSNCKIENNEIDTIIINDTKENMETEEEEEEEEEENIPESNPIIKKDITFHKNVMKKTLELKHLYERGIENFMIEYNISDKNSIYADPKVEFRYFCFKYLNYMRNCCTLPKIELYKSKEAVFIEFREFAHSEFLIRNAIMKLGSSWSFTVICGSVNYKFMISLCKKISKNITIIKLQKNIESVQEYSELLKTKNFWNYMKGDKILLYQEDSFIFSNKINEFLEYDYIGAPWYRNFLNINVGNGGLSLRTRQSMIDVIDALEEENIDTDESIPEDIFFSKYMQHFQIGTIADWDTASQFSSEIIYNKDSFGGHQFWLSDPWWKDRMYESIYKYSSLLHPYIFS</sequence>
<evidence type="ECO:0000259" key="2">
    <source>
        <dbReference type="Pfam" id="PF18922"/>
    </source>
</evidence>
<feature type="compositionally biased region" description="Basic and acidic residues" evidence="1">
    <location>
        <begin position="156"/>
        <end position="166"/>
    </location>
</feature>
<accession>A0A6C0BAE1</accession>
<organism evidence="3">
    <name type="scientific">viral metagenome</name>
    <dbReference type="NCBI Taxonomy" id="1070528"/>
    <lineage>
        <taxon>unclassified sequences</taxon>
        <taxon>metagenomes</taxon>
        <taxon>organismal metagenomes</taxon>
    </lineage>
</organism>
<name>A0A6C0BAE1_9ZZZZ</name>
<feature type="compositionally biased region" description="Acidic residues" evidence="1">
    <location>
        <begin position="167"/>
        <end position="176"/>
    </location>
</feature>
<feature type="domain" description="DUF5672" evidence="2">
    <location>
        <begin position="560"/>
        <end position="696"/>
    </location>
</feature>
<dbReference type="InterPro" id="IPR043729">
    <property type="entry name" value="DUF5672"/>
</dbReference>
<dbReference type="AlphaFoldDB" id="A0A6C0BAE1"/>
<proteinExistence type="predicted"/>
<evidence type="ECO:0000256" key="1">
    <source>
        <dbReference type="SAM" id="MobiDB-lite"/>
    </source>
</evidence>
<feature type="compositionally biased region" description="Acidic residues" evidence="1">
    <location>
        <begin position="128"/>
        <end position="155"/>
    </location>
</feature>